<evidence type="ECO:0000259" key="2">
    <source>
        <dbReference type="Pfam" id="PF00144"/>
    </source>
</evidence>
<name>A0A9P7ZZC0_MORAP</name>
<dbReference type="Gene3D" id="3.40.710.10">
    <property type="entry name" value="DD-peptidase/beta-lactamase superfamily"/>
    <property type="match status" value="1"/>
</dbReference>
<dbReference type="PANTHER" id="PTHR46825">
    <property type="entry name" value="D-ALANYL-D-ALANINE-CARBOXYPEPTIDASE/ENDOPEPTIDASE AMPH"/>
    <property type="match status" value="1"/>
</dbReference>
<dbReference type="EMBL" id="JAIFTL010000280">
    <property type="protein sequence ID" value="KAG9320555.1"/>
    <property type="molecule type" value="Genomic_DNA"/>
</dbReference>
<protein>
    <recommendedName>
        <fullName evidence="2">Beta-lactamase-related domain-containing protein</fullName>
    </recommendedName>
</protein>
<evidence type="ECO:0000313" key="4">
    <source>
        <dbReference type="Proteomes" id="UP000717515"/>
    </source>
</evidence>
<feature type="domain" description="Beta-lactamase-related" evidence="2">
    <location>
        <begin position="12"/>
        <end position="346"/>
    </location>
</feature>
<comment type="similarity">
    <text evidence="1">Belongs to the peptidase S12 family.</text>
</comment>
<dbReference type="Gene3D" id="2.40.128.600">
    <property type="match status" value="1"/>
</dbReference>
<proteinExistence type="inferred from homology"/>
<dbReference type="InterPro" id="IPR012338">
    <property type="entry name" value="Beta-lactam/transpept-like"/>
</dbReference>
<reference evidence="3" key="1">
    <citation type="submission" date="2021-07" db="EMBL/GenBank/DDBJ databases">
        <title>Draft genome of Mortierella alpina, strain LL118, isolated from an aspen leaf litter sample.</title>
        <authorList>
            <person name="Yang S."/>
            <person name="Vinatzer B.A."/>
        </authorList>
    </citation>
    <scope>NUCLEOTIDE SEQUENCE</scope>
    <source>
        <strain evidence="3">LL118</strain>
    </source>
</reference>
<dbReference type="PANTHER" id="PTHR46825:SF15">
    <property type="entry name" value="BETA-LACTAMASE-RELATED DOMAIN-CONTAINING PROTEIN"/>
    <property type="match status" value="1"/>
</dbReference>
<dbReference type="Pfam" id="PF00144">
    <property type="entry name" value="Beta-lactamase"/>
    <property type="match status" value="1"/>
</dbReference>
<evidence type="ECO:0000313" key="3">
    <source>
        <dbReference type="EMBL" id="KAG9320555.1"/>
    </source>
</evidence>
<dbReference type="Proteomes" id="UP000717515">
    <property type="component" value="Unassembled WGS sequence"/>
</dbReference>
<gene>
    <name evidence="3" type="ORF">KVV02_000372</name>
</gene>
<evidence type="ECO:0000256" key="1">
    <source>
        <dbReference type="ARBA" id="ARBA00038215"/>
    </source>
</evidence>
<organism evidence="3 4">
    <name type="scientific">Mortierella alpina</name>
    <name type="common">Oleaginous fungus</name>
    <name type="synonym">Mortierella renispora</name>
    <dbReference type="NCBI Taxonomy" id="64518"/>
    <lineage>
        <taxon>Eukaryota</taxon>
        <taxon>Fungi</taxon>
        <taxon>Fungi incertae sedis</taxon>
        <taxon>Mucoromycota</taxon>
        <taxon>Mortierellomycotina</taxon>
        <taxon>Mortierellomycetes</taxon>
        <taxon>Mortierellales</taxon>
        <taxon>Mortierellaceae</taxon>
        <taxon>Mortierella</taxon>
    </lineage>
</organism>
<dbReference type="InterPro" id="IPR001466">
    <property type="entry name" value="Beta-lactam-related"/>
</dbReference>
<accession>A0A9P7ZZC0</accession>
<dbReference type="SUPFAM" id="SSF56601">
    <property type="entry name" value="beta-lactamase/transpeptidase-like"/>
    <property type="match status" value="1"/>
</dbReference>
<comment type="caution">
    <text evidence="3">The sequence shown here is derived from an EMBL/GenBank/DDBJ whole genome shotgun (WGS) entry which is preliminary data.</text>
</comment>
<dbReference type="AlphaFoldDB" id="A0A9P7ZZC0"/>
<dbReference type="InterPro" id="IPR050491">
    <property type="entry name" value="AmpC-like"/>
</dbReference>
<sequence length="492" mass="54940">MLSVKKPLDGLHRVIENGMVKCGIPGLSVAVLYKGEVIFAEGFGQRNEQDPFTAETLSPIASLTKAFTATAIGELVAEGKLDWDKTPISHYLPEFQLKDPGLTSQLAMEDLLSHRTGVPRLDLEWFNRKESRLELIKCLRHVEAPSKLGSATVYNNMMYAVAGEAAATVAGMPYEKLVEEKVIKPLKLSNTGFSPMEMRKRPNHAMPFSADSLEDAQNGLFNMYPLDEVYMQGAPAGDMYSNVFDMVHWGKVVMAEGKVGDEQILSKEGIRRTLTATSIMDAAEPRPSPEFGPVVTYGLGWGLDSYKGHVFYRHSGAISGFQSKLKLFPDDDLVIAHLYNIDNATFDVSYHIVDELFGLPKTKDWVLDVSFNETKKGYEELAKSLEDNLPKRVPNTRTLHELEAFEGEYSNPIRGAAVVSLCRNEKTGKKGLRFSLGWWPVHEMEHYHYDIFLVRLMNMNAELKQLAVFETGASGGIDGFVLSGYEFKKVHQ</sequence>